<evidence type="ECO:0000256" key="1">
    <source>
        <dbReference type="SAM" id="MobiDB-lite"/>
    </source>
</evidence>
<dbReference type="RefSeq" id="WP_404534967.1">
    <property type="nucleotide sequence ID" value="NZ_JADIKL010000001.1"/>
</dbReference>
<feature type="compositionally biased region" description="Low complexity" evidence="1">
    <location>
        <begin position="114"/>
        <end position="125"/>
    </location>
</feature>
<keyword evidence="2" id="KW-0732">Signal</keyword>
<reference evidence="3 4" key="1">
    <citation type="submission" date="2020-10" db="EMBL/GenBank/DDBJ databases">
        <title>Phylogeny of dyella-like bacteria.</title>
        <authorList>
            <person name="Fu J."/>
        </authorList>
    </citation>
    <scope>NUCLEOTIDE SEQUENCE [LARGE SCALE GENOMIC DNA]</scope>
    <source>
        <strain evidence="3 4">DKC-1</strain>
    </source>
</reference>
<dbReference type="Pfam" id="PF05275">
    <property type="entry name" value="CopB"/>
    <property type="match status" value="1"/>
</dbReference>
<organism evidence="3 4">
    <name type="scientific">Dyella agri</name>
    <dbReference type="NCBI Taxonomy" id="1926869"/>
    <lineage>
        <taxon>Bacteria</taxon>
        <taxon>Pseudomonadati</taxon>
        <taxon>Pseudomonadota</taxon>
        <taxon>Gammaproteobacteria</taxon>
        <taxon>Lysobacterales</taxon>
        <taxon>Rhodanobacteraceae</taxon>
        <taxon>Dyella</taxon>
    </lineage>
</organism>
<proteinExistence type="predicted"/>
<sequence>MSRDPLTTVIALRRSLWLAAGLLVLAAPGMAGAQTTPAPASSSATTDMGSMPGMDMRPMSGMSMPASAAQPSVGATKAGKHHRKPAAKPAQHMPGMSHGATDAMSGMAHDAMPAMASPARPASNAGMEGMGQHAMPDMHPDTAKTTGQDAMPGMGGMPHDAGTPAATTMGPMQGGKPSADARSPDYSDGVDYGSMRDMDMRDNAPLGMLLFDQLEAFHGKDSHGQAWTVQGWYGNDNDKLWLRSEGERSRGGIENGDVEALWSHAVATFWDVQLGVRQELGDGPSRHWAAFGIQGLAPYGFDLEATGYIGPSGRTAARLRAEYELLFTQRLILQPEFEVNAYGQSDPARRLGGGLSDARFGLRLRYEIRREFAPYVGVVWTRRFGGTADFARDDRQAIFDRQWVAGIRIWF</sequence>
<feature type="chain" id="PRO_5045774077" evidence="2">
    <location>
        <begin position="34"/>
        <end position="411"/>
    </location>
</feature>
<keyword evidence="4" id="KW-1185">Reference proteome</keyword>
<name>A0ABW8KDJ7_9GAMM</name>
<evidence type="ECO:0000313" key="3">
    <source>
        <dbReference type="EMBL" id="MFK2929217.1"/>
    </source>
</evidence>
<feature type="region of interest" description="Disordered" evidence="1">
    <location>
        <begin position="63"/>
        <end position="98"/>
    </location>
</feature>
<accession>A0ABW8KDJ7</accession>
<dbReference type="InterPro" id="IPR007939">
    <property type="entry name" value="Cu-R_B_prcur"/>
</dbReference>
<comment type="caution">
    <text evidence="3">The sequence shown here is derived from an EMBL/GenBank/DDBJ whole genome shotgun (WGS) entry which is preliminary data.</text>
</comment>
<dbReference type="Proteomes" id="UP001620397">
    <property type="component" value="Unassembled WGS sequence"/>
</dbReference>
<protein>
    <submittedName>
        <fullName evidence="3">Copper resistance protein B</fullName>
    </submittedName>
</protein>
<feature type="region of interest" description="Disordered" evidence="1">
    <location>
        <begin position="114"/>
        <end position="185"/>
    </location>
</feature>
<evidence type="ECO:0000256" key="2">
    <source>
        <dbReference type="SAM" id="SignalP"/>
    </source>
</evidence>
<evidence type="ECO:0000313" key="4">
    <source>
        <dbReference type="Proteomes" id="UP001620397"/>
    </source>
</evidence>
<feature type="signal peptide" evidence="2">
    <location>
        <begin position="1"/>
        <end position="33"/>
    </location>
</feature>
<dbReference type="EMBL" id="JADIKL010000001">
    <property type="protein sequence ID" value="MFK2929217.1"/>
    <property type="molecule type" value="Genomic_DNA"/>
</dbReference>
<gene>
    <name evidence="3" type="ORF">ISP14_00295</name>
</gene>